<accession>A0AA48GPK8</accession>
<dbReference type="Pfam" id="PF03572">
    <property type="entry name" value="Peptidase_S41"/>
    <property type="match status" value="1"/>
</dbReference>
<evidence type="ECO:0000256" key="7">
    <source>
        <dbReference type="PIRNR" id="PIRNR036421"/>
    </source>
</evidence>
<dbReference type="SUPFAM" id="SSF52096">
    <property type="entry name" value="ClpP/crotonase"/>
    <property type="match status" value="1"/>
</dbReference>
<gene>
    <name evidence="11" type="ORF">METEAL_09940</name>
</gene>
<dbReference type="EC" id="3.4.21.-" evidence="7"/>
<dbReference type="Gene3D" id="2.30.42.10">
    <property type="match status" value="1"/>
</dbReference>
<dbReference type="InterPro" id="IPR028204">
    <property type="entry name" value="Tricorn_C1"/>
</dbReference>
<keyword evidence="12" id="KW-1185">Reference proteome</keyword>
<sequence length="1061" mass="116529">MGNPFLLTLAAGGALLAGSPGGYFRQPALHGSTLVFVAEGDLWRVDASGGTAQRVTAHPGSEDHPAISPDGRWLAFNGAYEGPSEVYTMPLGGGLPVRRTFEGGGATVAGWTPQGHLLIATRSRSTLPETQLLDLDPATGTTRPIPLAQASEGAWNSGCLVFTRYAAQRSFTKNYRGGTVQNLWAFAPGDAEARPLTSDHPGTSRNPMVWEGRIHFISDRDGTQNLWSMDGAGRDLRQHTFHRGWDIRGASLSGGRIAYQLGADLRIFDIAKGTDSPVPVRLESDFDHLRERWIRNPLEYATRVRLSPDGTRIAVTARGRAFVLPAEKGRIVEASRDLAGARVRDALFMPDGKRLLALADASGEVEFWNLPANGTGPSERISRNGTVLRWEGVPSPDGARIAHTDKDNRLSILDPATGIDREAARSEWGRITDLRWSPDGAWLAFVQEGANRFPVIRLLRLATGAVTTLTSDRYDSWSPAWSPDGSWLYFLSSRAFRSLVPTPWGLRNPEPFFDRQTRIYALPLRKGLRSPFLPADELHPAPETPAGAPAVDLDGIRERLVQVPVEPGNYRDLAAGGKRLFWIAEEAGNSGKGALQTLETAPAARPDTVLEEVASYDLTRKLLVRRGRDLLVFEPGPKGPADPAKAAVDLRDWTFPLDPAREWRAMYLDAWRMERDYFYDRGMHKVDWPAVRDKYLPLVDRVTDREELSDVLGQMIGELSALHMFVKGGDFRSGPDHVLPASLGCEGSPVPGGWRIERIHEGDPDLPESLAPVAKPGVELQVGDVLLAIDGAPLDGLPHPGGLLRDKAGKPVLLRVARKGREWEVLVRPMTPQADADLRYAQWELGCRRKVETLGGGRIGYVHLRAMGPSDIARWYEDFYPVSDRQGLVLDLRHNLGGNIDSWILEKLLRRAWFYWKPAAGRPHPNMPETFRGHLVVLCDAWTMSDGEVLCEGFRRLGLGKVLGVRSWGGEIWLEGNNFLADGGLATAAETGVYGPEGAWLIEGHGVDPDIVVENLPHATFLGKDAQLEAAVAHLEERIRTSPWKVPEVPPYPDKSAAGKP</sequence>
<dbReference type="InterPro" id="IPR012393">
    <property type="entry name" value="Tricorn_protease"/>
</dbReference>
<evidence type="ECO:0000313" key="12">
    <source>
        <dbReference type="Proteomes" id="UP001238179"/>
    </source>
</evidence>
<comment type="function">
    <text evidence="7">Degrades oligopeptides.</text>
</comment>
<dbReference type="InterPro" id="IPR029414">
    <property type="entry name" value="Tricorn_PDZ"/>
</dbReference>
<evidence type="ECO:0000313" key="11">
    <source>
        <dbReference type="EMBL" id="BDU71820.1"/>
    </source>
</evidence>
<dbReference type="SUPFAM" id="SSF50156">
    <property type="entry name" value="PDZ domain-like"/>
    <property type="match status" value="1"/>
</dbReference>
<keyword evidence="3 7" id="KW-0963">Cytoplasm</keyword>
<protein>
    <recommendedName>
        <fullName evidence="7">Tricorn protease homolog</fullName>
        <ecNumber evidence="7">3.4.21.-</ecNumber>
    </recommendedName>
</protein>
<proteinExistence type="inferred from homology"/>
<dbReference type="Gene3D" id="3.30.750.44">
    <property type="match status" value="1"/>
</dbReference>
<comment type="subcellular location">
    <subcellularLocation>
        <location evidence="1 7">Cytoplasm</location>
    </subcellularLocation>
</comment>
<dbReference type="PIRSF" id="PIRSF036421">
    <property type="entry name" value="Tricorn_protease"/>
    <property type="match status" value="1"/>
</dbReference>
<dbReference type="Gene3D" id="2.120.10.60">
    <property type="entry name" value="Tricorn protease N-terminal domain"/>
    <property type="match status" value="1"/>
</dbReference>
<evidence type="ECO:0000256" key="8">
    <source>
        <dbReference type="PIRSR" id="PIRSR036421-1"/>
    </source>
</evidence>
<dbReference type="Pfam" id="PF26549">
    <property type="entry name" value="Tricorn_N"/>
    <property type="match status" value="1"/>
</dbReference>
<evidence type="ECO:0000256" key="5">
    <source>
        <dbReference type="ARBA" id="ARBA00022801"/>
    </source>
</evidence>
<organism evidence="11 12">
    <name type="scientific">Mesoterricola silvestris</name>
    <dbReference type="NCBI Taxonomy" id="2927979"/>
    <lineage>
        <taxon>Bacteria</taxon>
        <taxon>Pseudomonadati</taxon>
        <taxon>Acidobacteriota</taxon>
        <taxon>Holophagae</taxon>
        <taxon>Holophagales</taxon>
        <taxon>Holophagaceae</taxon>
        <taxon>Mesoterricola</taxon>
    </lineage>
</organism>
<dbReference type="Proteomes" id="UP001238179">
    <property type="component" value="Chromosome"/>
</dbReference>
<evidence type="ECO:0000256" key="3">
    <source>
        <dbReference type="ARBA" id="ARBA00022490"/>
    </source>
</evidence>
<dbReference type="GO" id="GO:0008236">
    <property type="term" value="F:serine-type peptidase activity"/>
    <property type="evidence" value="ECO:0007669"/>
    <property type="project" value="UniProtKB-UniRule"/>
</dbReference>
<evidence type="ECO:0000259" key="10">
    <source>
        <dbReference type="SMART" id="SM00245"/>
    </source>
</evidence>
<dbReference type="InterPro" id="IPR036034">
    <property type="entry name" value="PDZ_sf"/>
</dbReference>
<dbReference type="Gene3D" id="3.90.226.10">
    <property type="entry name" value="2-enoyl-CoA Hydratase, Chain A, domain 1"/>
    <property type="match status" value="1"/>
</dbReference>
<feature type="active site" description="Charge relay system" evidence="8">
    <location>
        <position position="723"/>
    </location>
</feature>
<dbReference type="CDD" id="cd07562">
    <property type="entry name" value="Peptidase_S41_TRI"/>
    <property type="match status" value="1"/>
</dbReference>
<dbReference type="SUPFAM" id="SSF82171">
    <property type="entry name" value="DPP6 N-terminal domain-like"/>
    <property type="match status" value="1"/>
</dbReference>
<dbReference type="Pfam" id="PF26550">
    <property type="entry name" value="Tricorn_2nd"/>
    <property type="match status" value="1"/>
</dbReference>
<dbReference type="SMART" id="SM00245">
    <property type="entry name" value="TSPc"/>
    <property type="match status" value="1"/>
</dbReference>
<dbReference type="PANTHER" id="PTHR43253:SF1">
    <property type="entry name" value="TRICORN PROTEASE HOMOLOG 2-RELATED"/>
    <property type="match status" value="1"/>
</dbReference>
<feature type="domain" description="Tail specific protease" evidence="10">
    <location>
        <begin position="809"/>
        <end position="1014"/>
    </location>
</feature>
<keyword evidence="4 7" id="KW-0645">Protease</keyword>
<dbReference type="AlphaFoldDB" id="A0AA48GPK8"/>
<dbReference type="InterPro" id="IPR015943">
    <property type="entry name" value="WD40/YVTN_repeat-like_dom_sf"/>
</dbReference>
<evidence type="ECO:0000256" key="1">
    <source>
        <dbReference type="ARBA" id="ARBA00004496"/>
    </source>
</evidence>
<feature type="active site" description="Nucleophile" evidence="8">
    <location>
        <position position="945"/>
    </location>
</feature>
<dbReference type="KEGG" id="msil:METEAL_09940"/>
<evidence type="ECO:0000256" key="4">
    <source>
        <dbReference type="ARBA" id="ARBA00022670"/>
    </source>
</evidence>
<dbReference type="InterPro" id="IPR005151">
    <property type="entry name" value="Tail-specific_protease"/>
</dbReference>
<evidence type="ECO:0000256" key="9">
    <source>
        <dbReference type="PIRSR" id="PIRSR036421-3"/>
    </source>
</evidence>
<reference evidence="12" key="1">
    <citation type="journal article" date="2023" name="Int. J. Syst. Evol. Microbiol.">
        <title>Mesoterricola silvestris gen. nov., sp. nov., Mesoterricola sediminis sp. nov., Geothrix oryzae sp. nov., Geothrix edaphica sp. nov., Geothrix rubra sp. nov., and Geothrix limicola sp. nov., six novel members of Acidobacteriota isolated from soils.</title>
        <authorList>
            <person name="Itoh H."/>
            <person name="Sugisawa Y."/>
            <person name="Mise K."/>
            <person name="Xu Z."/>
            <person name="Kuniyasu M."/>
            <person name="Ushijima N."/>
            <person name="Kawano K."/>
            <person name="Kobayashi E."/>
            <person name="Shiratori Y."/>
            <person name="Masuda Y."/>
            <person name="Senoo K."/>
        </authorList>
    </citation>
    <scope>NUCLEOTIDE SEQUENCE [LARGE SCALE GENOMIC DNA]</scope>
    <source>
        <strain evidence="12">W79</strain>
    </source>
</reference>
<dbReference type="RefSeq" id="WP_316414721.1">
    <property type="nucleotide sequence ID" value="NZ_AP027080.1"/>
</dbReference>
<dbReference type="SUPFAM" id="SSF69304">
    <property type="entry name" value="Tricorn protease N-terminal domain"/>
    <property type="match status" value="1"/>
</dbReference>
<dbReference type="Pfam" id="PF14684">
    <property type="entry name" value="Tricorn_C1"/>
    <property type="match status" value="1"/>
</dbReference>
<evidence type="ECO:0000256" key="6">
    <source>
        <dbReference type="ARBA" id="ARBA00022825"/>
    </source>
</evidence>
<dbReference type="InterPro" id="IPR029045">
    <property type="entry name" value="ClpP/crotonase-like_dom_sf"/>
</dbReference>
<keyword evidence="5 7" id="KW-0378">Hydrolase</keyword>
<feature type="site" description="Transition state stabilizer; via amide nitrogen" evidence="9">
    <location>
        <position position="946"/>
    </location>
</feature>
<keyword evidence="6 7" id="KW-0720">Serine protease</keyword>
<dbReference type="EMBL" id="AP027080">
    <property type="protein sequence ID" value="BDU71820.1"/>
    <property type="molecule type" value="Genomic_DNA"/>
</dbReference>
<dbReference type="Pfam" id="PF14685">
    <property type="entry name" value="PDZ_Tricorn"/>
    <property type="match status" value="1"/>
</dbReference>
<name>A0AA48GPK8_9BACT</name>
<feature type="active site" description="Charge relay system" evidence="8">
    <location>
        <position position="1003"/>
    </location>
</feature>
<comment type="similarity">
    <text evidence="2 7">Belongs to the peptidase S41B family.</text>
</comment>
<dbReference type="GO" id="GO:0006508">
    <property type="term" value="P:proteolysis"/>
    <property type="evidence" value="ECO:0007669"/>
    <property type="project" value="UniProtKB-UniRule"/>
</dbReference>
<dbReference type="GO" id="GO:0005737">
    <property type="term" value="C:cytoplasm"/>
    <property type="evidence" value="ECO:0007669"/>
    <property type="project" value="UniProtKB-SubCell"/>
</dbReference>
<dbReference type="PANTHER" id="PTHR43253">
    <property type="entry name" value="TRICORN PROTEASE HOMOLOG 2-RELATED"/>
    <property type="match status" value="1"/>
</dbReference>
<dbReference type="Gene3D" id="2.130.10.10">
    <property type="entry name" value="YVTN repeat-like/Quinoprotein amine dehydrogenase"/>
    <property type="match status" value="1"/>
</dbReference>
<evidence type="ECO:0000256" key="2">
    <source>
        <dbReference type="ARBA" id="ARBA00008524"/>
    </source>
</evidence>